<dbReference type="EMBL" id="JABWUV010000001">
    <property type="protein sequence ID" value="KAF6387406.1"/>
    <property type="molecule type" value="Genomic_DNA"/>
</dbReference>
<feature type="region of interest" description="Disordered" evidence="1">
    <location>
        <begin position="1"/>
        <end position="51"/>
    </location>
</feature>
<accession>A0A7J8AMF7</accession>
<comment type="caution">
    <text evidence="2">The sequence shown here is derived from an EMBL/GenBank/DDBJ whole genome shotgun (WGS) entry which is preliminary data.</text>
</comment>
<evidence type="ECO:0000256" key="1">
    <source>
        <dbReference type="SAM" id="MobiDB-lite"/>
    </source>
</evidence>
<dbReference type="Proteomes" id="UP000527355">
    <property type="component" value="Unassembled WGS sequence"/>
</dbReference>
<name>A0A7J8AMF7_MYOMY</name>
<gene>
    <name evidence="2" type="ORF">mMyoMyo1_007908</name>
</gene>
<proteinExistence type="predicted"/>
<organism evidence="2 3">
    <name type="scientific">Myotis myotis</name>
    <name type="common">Greater mouse-eared bat</name>
    <name type="synonym">Vespertilio myotis</name>
    <dbReference type="NCBI Taxonomy" id="51298"/>
    <lineage>
        <taxon>Eukaryota</taxon>
        <taxon>Metazoa</taxon>
        <taxon>Chordata</taxon>
        <taxon>Craniata</taxon>
        <taxon>Vertebrata</taxon>
        <taxon>Euteleostomi</taxon>
        <taxon>Mammalia</taxon>
        <taxon>Eutheria</taxon>
        <taxon>Laurasiatheria</taxon>
        <taxon>Chiroptera</taxon>
        <taxon>Yangochiroptera</taxon>
        <taxon>Vespertilionidae</taxon>
        <taxon>Myotis</taxon>
    </lineage>
</organism>
<sequence length="161" mass="18175">MQALLQNSPDREEISHGGEVHGRPPQQAPQPPHADSGGQAHHPVNKTDHRKDLTVRLRDELVLGREDRYQYDCLAYRRLYLPLRATRTTSSGQASSKATKIPSFGLKIVMLSFHGKYARVTKITGDSIGMLEIHLMRRIQLPDGEIFRNFNELALRRGPGD</sequence>
<dbReference type="AlphaFoldDB" id="A0A7J8AMF7"/>
<reference evidence="2 3" key="1">
    <citation type="journal article" date="2020" name="Nature">
        <title>Six reference-quality genomes reveal evolution of bat adaptations.</title>
        <authorList>
            <person name="Jebb D."/>
            <person name="Huang Z."/>
            <person name="Pippel M."/>
            <person name="Hughes G.M."/>
            <person name="Lavrichenko K."/>
            <person name="Devanna P."/>
            <person name="Winkler S."/>
            <person name="Jermiin L.S."/>
            <person name="Skirmuntt E.C."/>
            <person name="Katzourakis A."/>
            <person name="Burkitt-Gray L."/>
            <person name="Ray D.A."/>
            <person name="Sullivan K.A.M."/>
            <person name="Roscito J.G."/>
            <person name="Kirilenko B.M."/>
            <person name="Davalos L.M."/>
            <person name="Corthals A.P."/>
            <person name="Power M.L."/>
            <person name="Jones G."/>
            <person name="Ransome R.D."/>
            <person name="Dechmann D.K.N."/>
            <person name="Locatelli A.G."/>
            <person name="Puechmaille S.J."/>
            <person name="Fedrigo O."/>
            <person name="Jarvis E.D."/>
            <person name="Hiller M."/>
            <person name="Vernes S.C."/>
            <person name="Myers E.W."/>
            <person name="Teeling E.C."/>
        </authorList>
    </citation>
    <scope>NUCLEOTIDE SEQUENCE [LARGE SCALE GENOMIC DNA]</scope>
    <source>
        <strain evidence="2">MMyoMyo1</strain>
        <tissue evidence="2">Flight muscle</tissue>
    </source>
</reference>
<keyword evidence="3" id="KW-1185">Reference proteome</keyword>
<dbReference type="Pfam" id="PF12014">
    <property type="entry name" value="Cyclin_D1_bind"/>
    <property type="match status" value="1"/>
</dbReference>
<evidence type="ECO:0000313" key="2">
    <source>
        <dbReference type="EMBL" id="KAF6387406.1"/>
    </source>
</evidence>
<protein>
    <submittedName>
        <fullName evidence="2">Uncharacterized protein</fullName>
    </submittedName>
</protein>
<evidence type="ECO:0000313" key="3">
    <source>
        <dbReference type="Proteomes" id="UP000527355"/>
    </source>
</evidence>
<feature type="compositionally biased region" description="Basic and acidic residues" evidence="1">
    <location>
        <begin position="9"/>
        <end position="22"/>
    </location>
</feature>